<keyword evidence="5" id="KW-1185">Reference proteome</keyword>
<dbReference type="InterPro" id="IPR018556">
    <property type="entry name" value="SPIN90/Ldb17_LRD"/>
</dbReference>
<dbReference type="SMART" id="SM01117">
    <property type="entry name" value="Cyt-b5"/>
    <property type="match status" value="1"/>
</dbReference>
<evidence type="ECO:0000256" key="2">
    <source>
        <dbReference type="SAM" id="Phobius"/>
    </source>
</evidence>
<dbReference type="GO" id="GO:0030479">
    <property type="term" value="C:actin cortical patch"/>
    <property type="evidence" value="ECO:0007669"/>
    <property type="project" value="TreeGrafter"/>
</dbReference>
<feature type="transmembrane region" description="Helical" evidence="2">
    <location>
        <begin position="393"/>
        <end position="416"/>
    </location>
</feature>
<dbReference type="STRING" id="1340429.A0A2G4T0L5"/>
<dbReference type="Proteomes" id="UP000242254">
    <property type="component" value="Unassembled WGS sequence"/>
</dbReference>
<dbReference type="InterPro" id="IPR001199">
    <property type="entry name" value="Cyt_B5-like_heme/steroid-bd"/>
</dbReference>
<dbReference type="GO" id="GO:0006897">
    <property type="term" value="P:endocytosis"/>
    <property type="evidence" value="ECO:0007669"/>
    <property type="project" value="TreeGrafter"/>
</dbReference>
<dbReference type="AlphaFoldDB" id="A0A2G4T0L5"/>
<dbReference type="GeneID" id="35439490"/>
<evidence type="ECO:0000256" key="1">
    <source>
        <dbReference type="ARBA" id="ARBA00038357"/>
    </source>
</evidence>
<evidence type="ECO:0000259" key="3">
    <source>
        <dbReference type="SMART" id="SM01117"/>
    </source>
</evidence>
<evidence type="ECO:0000313" key="5">
    <source>
        <dbReference type="Proteomes" id="UP000242254"/>
    </source>
</evidence>
<dbReference type="GO" id="GO:0000147">
    <property type="term" value="P:actin cortical patch assembly"/>
    <property type="evidence" value="ECO:0007669"/>
    <property type="project" value="TreeGrafter"/>
</dbReference>
<dbReference type="InterPro" id="IPR030125">
    <property type="entry name" value="SPIN90/Ldb17"/>
</dbReference>
<dbReference type="SUPFAM" id="SSF55856">
    <property type="entry name" value="Cytochrome b5-like heme/steroid binding domain"/>
    <property type="match status" value="1"/>
</dbReference>
<dbReference type="Gene3D" id="3.10.120.10">
    <property type="entry name" value="Cytochrome b5-like heme/steroid binding domain"/>
    <property type="match status" value="1"/>
</dbReference>
<evidence type="ECO:0000313" key="4">
    <source>
        <dbReference type="EMBL" id="PHZ14216.1"/>
    </source>
</evidence>
<sequence>MDDDAIEYYFDDIESFYSELDEILHRPYSTEQDVQRIITQYIRFIVRYSKDFLKGSAEIDQVAYKLIDSQICLDYSTVVLSHIVHSHALVDQDYIPYAILLIAGRDEPRWMKYILMESIQAKRNRLFCKLIQEIKLGIWDTNLDISSILFGLCFELCKLDTMEKEDLDLVDSPLIHHLLDLVQETRGDAQESFNYDVIHLIMIFNEQYMMSGSNENLILDVLSQRIGTSDIFSANLIFMLNRSNDICIQMLILKLLYAIFTRQTLYEYFYTNDLYVLVDIILRELCGLGDTKEGQTLLDAYLRVLEPLLENTQLNRRPYKKEEIYRVLQQLIHPGMQRKAHSTTKRLVKRIIEDWYDCCSSPATSSLGPSTPADDIPEDVLAKQVVMAKKTSLLSQGLIAISWSILLFFLGSYLITETWTWGYRGKWTNIHSYLPHKERVFTEQELARYDGSDPSLPIYLAIDGDVYDVTKGAGWYGKGGSYHHFSGKDAARAYVTGCFQDHLTHDLRGLTAEQLKGVEHWKKFYENHHTYHKVGRVHHDPIPANAPIPKPCKSATKQKP</sequence>
<dbReference type="FunFam" id="3.10.120.10:FF:000003">
    <property type="entry name" value="membrane-associated progesterone receptor component 1"/>
    <property type="match status" value="1"/>
</dbReference>
<dbReference type="GO" id="GO:0071933">
    <property type="term" value="F:Arp2/3 complex binding"/>
    <property type="evidence" value="ECO:0007669"/>
    <property type="project" value="TreeGrafter"/>
</dbReference>
<name>A0A2G4T0L5_RHIZD</name>
<dbReference type="RefSeq" id="XP_023467924.1">
    <property type="nucleotide sequence ID" value="XM_023608500.1"/>
</dbReference>
<dbReference type="PANTHER" id="PTHR13357">
    <property type="entry name" value="SH3 ADAPTER PROTEIN SPIN90 NCK INTERACTING PROTEIN WITH SH3 DOMAIN"/>
    <property type="match status" value="1"/>
</dbReference>
<dbReference type="EMBL" id="KZ303846">
    <property type="protein sequence ID" value="PHZ14216.1"/>
    <property type="molecule type" value="Genomic_DNA"/>
</dbReference>
<accession>A0A2G4T0L5</accession>
<comment type="similarity">
    <text evidence="1">Belongs to the cytochrome b5 family. MAPR subfamily.</text>
</comment>
<dbReference type="Pfam" id="PF09431">
    <property type="entry name" value="SPIN90_LRD"/>
    <property type="match status" value="1"/>
</dbReference>
<proteinExistence type="inferred from homology"/>
<keyword evidence="2" id="KW-1133">Transmembrane helix</keyword>
<organism evidence="4 5">
    <name type="scientific">Rhizopus microsporus ATCC 52813</name>
    <dbReference type="NCBI Taxonomy" id="1340429"/>
    <lineage>
        <taxon>Eukaryota</taxon>
        <taxon>Fungi</taxon>
        <taxon>Fungi incertae sedis</taxon>
        <taxon>Mucoromycota</taxon>
        <taxon>Mucoromycotina</taxon>
        <taxon>Mucoromycetes</taxon>
        <taxon>Mucorales</taxon>
        <taxon>Mucorineae</taxon>
        <taxon>Rhizopodaceae</taxon>
        <taxon>Rhizopus</taxon>
    </lineage>
</organism>
<protein>
    <recommendedName>
        <fullName evidence="3">Cytochrome b5 heme-binding domain-containing protein</fullName>
    </recommendedName>
</protein>
<reference evidence="4 5" key="1">
    <citation type="journal article" date="2016" name="Proc. Natl. Acad. Sci. U.S.A.">
        <title>Lipid metabolic changes in an early divergent fungus govern the establishment of a mutualistic symbiosis with endobacteria.</title>
        <authorList>
            <person name="Lastovetsky O.A."/>
            <person name="Gaspar M.L."/>
            <person name="Mondo S.J."/>
            <person name="LaButti K.M."/>
            <person name="Sandor L."/>
            <person name="Grigoriev I.V."/>
            <person name="Henry S.A."/>
            <person name="Pawlowska T.E."/>
        </authorList>
    </citation>
    <scope>NUCLEOTIDE SEQUENCE [LARGE SCALE GENOMIC DNA]</scope>
    <source>
        <strain evidence="4 5">ATCC 52813</strain>
    </source>
</reference>
<dbReference type="GO" id="GO:0020037">
    <property type="term" value="F:heme binding"/>
    <property type="evidence" value="ECO:0007669"/>
    <property type="project" value="UniProtKB-ARBA"/>
</dbReference>
<dbReference type="PANTHER" id="PTHR13357:SF1">
    <property type="entry name" value="NCK-INTERACTING PROTEIN WITH SH3 DOMAIN"/>
    <property type="match status" value="1"/>
</dbReference>
<keyword evidence="2" id="KW-0812">Transmembrane</keyword>
<dbReference type="GO" id="GO:0051666">
    <property type="term" value="P:actin cortical patch localization"/>
    <property type="evidence" value="ECO:0007669"/>
    <property type="project" value="TreeGrafter"/>
</dbReference>
<dbReference type="InterPro" id="IPR036400">
    <property type="entry name" value="Cyt_B5-like_heme/steroid_sf"/>
</dbReference>
<gene>
    <name evidence="4" type="ORF">RHIMIDRAFT_236201</name>
</gene>
<keyword evidence="2" id="KW-0472">Membrane</keyword>
<dbReference type="Pfam" id="PF00173">
    <property type="entry name" value="Cyt-b5"/>
    <property type="match status" value="1"/>
</dbReference>
<feature type="domain" description="Cytochrome b5 heme-binding" evidence="3">
    <location>
        <begin position="441"/>
        <end position="538"/>
    </location>
</feature>